<feature type="domain" description="Peptidase S55" evidence="1">
    <location>
        <begin position="1"/>
        <end position="131"/>
    </location>
</feature>
<dbReference type="InterPro" id="IPR008763">
    <property type="entry name" value="Peptidase_S55"/>
</dbReference>
<comment type="caution">
    <text evidence="2">The sequence shown here is derived from an EMBL/GenBank/DDBJ whole genome shotgun (WGS) entry which is preliminary data.</text>
</comment>
<gene>
    <name evidence="2" type="ORF">ENT60_00715</name>
</gene>
<dbReference type="AlphaFoldDB" id="A0A7C4W9X3"/>
<sequence length="543" mass="62381">MGKEMGVLIIFLIINMPIMDLDSIKQKMKGYGLSTFFGILPDTFECEIIDVMKDVEPKRNLIIAKLSKQNLENSGVVSGMSGSPVFINNKLIGAVAYAWEFQKEPICGITPIYEMLYPESFPKGRNLPIRNYTLPIALSSNLDKRTLELFKQIFPENIKPIFLPMGKGEKEDIEIEPSLGYAVGATLIDGDLKAAAIGTLTYINKDTIYAFGHPLFNFGELELPLVLGKIHCIMPAYDNSFKLFSPVKEIGVINYDYQTAIKGILNKKAKKIPVRIKITNENKKEIFNYEICNHHKLIPFLLPICLSSSYSFFTTKSLLNYTIQNKIKLKFLLKDREEEFIYEKISISDEPRSWELYDFYNDLKTILENPLEKITIKECEIESEIIPEKRAAKILDITLNKTRFLIKDELKVKITFQDLEGRIFDKEISLKIDLSPAQYFLFVGNPDDFFAIFPQKEEKSFSKLLENIKKRKRGNLLKLAIYSQAKGIMLKDLGYSLPLSLKRLKEKGFSETSPFTIGYEKEDTFNYFITNSKILTFEVKEEK</sequence>
<dbReference type="PROSITE" id="PS51494">
    <property type="entry name" value="SPOIVB"/>
    <property type="match status" value="1"/>
</dbReference>
<reference evidence="2" key="1">
    <citation type="journal article" date="2020" name="mSystems">
        <title>Genome- and Community-Level Interaction Insights into Carbon Utilization and Element Cycling Functions of Hydrothermarchaeota in Hydrothermal Sediment.</title>
        <authorList>
            <person name="Zhou Z."/>
            <person name="Liu Y."/>
            <person name="Xu W."/>
            <person name="Pan J."/>
            <person name="Luo Z.H."/>
            <person name="Li M."/>
        </authorList>
    </citation>
    <scope>NUCLEOTIDE SEQUENCE [LARGE SCALE GENOMIC DNA]</scope>
    <source>
        <strain evidence="2">SpSt-594</strain>
    </source>
</reference>
<name>A0A7C4W9X3_UNCW3</name>
<accession>A0A7C4W9X3</accession>
<dbReference type="Pfam" id="PF05580">
    <property type="entry name" value="Peptidase_S55"/>
    <property type="match status" value="1"/>
</dbReference>
<dbReference type="EMBL" id="DSZH01000035">
    <property type="protein sequence ID" value="HGU47072.1"/>
    <property type="molecule type" value="Genomic_DNA"/>
</dbReference>
<evidence type="ECO:0000259" key="1">
    <source>
        <dbReference type="PROSITE" id="PS51494"/>
    </source>
</evidence>
<proteinExistence type="predicted"/>
<evidence type="ECO:0000313" key="2">
    <source>
        <dbReference type="EMBL" id="HGU47072.1"/>
    </source>
</evidence>
<protein>
    <recommendedName>
        <fullName evidence="1">Peptidase S55 domain-containing protein</fullName>
    </recommendedName>
</protein>
<organism evidence="2">
    <name type="scientific">candidate division WOR-3 bacterium</name>
    <dbReference type="NCBI Taxonomy" id="2052148"/>
    <lineage>
        <taxon>Bacteria</taxon>
        <taxon>Bacteria division WOR-3</taxon>
    </lineage>
</organism>